<comment type="caution">
    <text evidence="1">The sequence shown here is derived from an EMBL/GenBank/DDBJ whole genome shotgun (WGS) entry which is preliminary data.</text>
</comment>
<dbReference type="Proteomes" id="UP000299102">
    <property type="component" value="Unassembled WGS sequence"/>
</dbReference>
<accession>A0A4C1V606</accession>
<evidence type="ECO:0000313" key="1">
    <source>
        <dbReference type="EMBL" id="GBP34059.1"/>
    </source>
</evidence>
<organism evidence="1 2">
    <name type="scientific">Eumeta variegata</name>
    <name type="common">Bagworm moth</name>
    <name type="synonym">Eumeta japonica</name>
    <dbReference type="NCBI Taxonomy" id="151549"/>
    <lineage>
        <taxon>Eukaryota</taxon>
        <taxon>Metazoa</taxon>
        <taxon>Ecdysozoa</taxon>
        <taxon>Arthropoda</taxon>
        <taxon>Hexapoda</taxon>
        <taxon>Insecta</taxon>
        <taxon>Pterygota</taxon>
        <taxon>Neoptera</taxon>
        <taxon>Endopterygota</taxon>
        <taxon>Lepidoptera</taxon>
        <taxon>Glossata</taxon>
        <taxon>Ditrysia</taxon>
        <taxon>Tineoidea</taxon>
        <taxon>Psychidae</taxon>
        <taxon>Oiketicinae</taxon>
        <taxon>Eumeta</taxon>
    </lineage>
</organism>
<evidence type="ECO:0000313" key="2">
    <source>
        <dbReference type="Proteomes" id="UP000299102"/>
    </source>
</evidence>
<gene>
    <name evidence="1" type="ORF">EVAR_94072_1</name>
</gene>
<dbReference type="EMBL" id="BGZK01000283">
    <property type="protein sequence ID" value="GBP34059.1"/>
    <property type="molecule type" value="Genomic_DNA"/>
</dbReference>
<keyword evidence="2" id="KW-1185">Reference proteome</keyword>
<reference evidence="1 2" key="1">
    <citation type="journal article" date="2019" name="Commun. Biol.">
        <title>The bagworm genome reveals a unique fibroin gene that provides high tensile strength.</title>
        <authorList>
            <person name="Kono N."/>
            <person name="Nakamura H."/>
            <person name="Ohtoshi R."/>
            <person name="Tomita M."/>
            <person name="Numata K."/>
            <person name="Arakawa K."/>
        </authorList>
    </citation>
    <scope>NUCLEOTIDE SEQUENCE [LARGE SCALE GENOMIC DNA]</scope>
</reference>
<protein>
    <submittedName>
        <fullName evidence="1">Uncharacterized protein</fullName>
    </submittedName>
</protein>
<proteinExistence type="predicted"/>
<dbReference type="AlphaFoldDB" id="A0A4C1V606"/>
<sequence length="252" mass="28216">MQLPATRKLKAKHVNFIASERARPPGAGADFFSPRAQVKKLPPYFVLKVPPSRRYGPHFGDLRAKLCIAEGECGTYVTARSCGTELRRQREECSRIKRGAIDCRRRGGVDAAAEGLPRERRRRDGALTTRQVRAVCTVGAAAAISTVLSLKLFRSTRASALGLSKGEEKSERRCRCGRGIVYRQLFGFESAFTKLTRLSHKENGNLTAFHRCRLLRTITQRSLEWVLLEEVRTSTGGSAAQPPRQCRLRSRF</sequence>
<name>A0A4C1V606_EUMVA</name>